<name>A0A2U1KXN9_ARTAN</name>
<reference evidence="3 4" key="1">
    <citation type="journal article" date="2018" name="Mol. Plant">
        <title>The genome of Artemisia annua provides insight into the evolution of Asteraceae family and artemisinin biosynthesis.</title>
        <authorList>
            <person name="Shen Q."/>
            <person name="Zhang L."/>
            <person name="Liao Z."/>
            <person name="Wang S."/>
            <person name="Yan T."/>
            <person name="Shi P."/>
            <person name="Liu M."/>
            <person name="Fu X."/>
            <person name="Pan Q."/>
            <person name="Wang Y."/>
            <person name="Lv Z."/>
            <person name="Lu X."/>
            <person name="Zhang F."/>
            <person name="Jiang W."/>
            <person name="Ma Y."/>
            <person name="Chen M."/>
            <person name="Hao X."/>
            <person name="Li L."/>
            <person name="Tang Y."/>
            <person name="Lv G."/>
            <person name="Zhou Y."/>
            <person name="Sun X."/>
            <person name="Brodelius P.E."/>
            <person name="Rose J.K.C."/>
            <person name="Tang K."/>
        </authorList>
    </citation>
    <scope>NUCLEOTIDE SEQUENCE [LARGE SCALE GENOMIC DNA]</scope>
    <source>
        <strain evidence="4">cv. Huhao1</strain>
        <tissue evidence="3">Leaf</tissue>
    </source>
</reference>
<proteinExistence type="predicted"/>
<feature type="transmembrane region" description="Helical" evidence="1">
    <location>
        <begin position="341"/>
        <end position="362"/>
    </location>
</feature>
<dbReference type="PANTHER" id="PTHR48449">
    <property type="entry name" value="DUF1985 DOMAIN-CONTAINING PROTEIN"/>
    <property type="match status" value="1"/>
</dbReference>
<accession>A0A2U1KXN9</accession>
<keyword evidence="4" id="KW-1185">Reference proteome</keyword>
<evidence type="ECO:0000313" key="3">
    <source>
        <dbReference type="EMBL" id="PWA41474.1"/>
    </source>
</evidence>
<keyword evidence="1" id="KW-1133">Transmembrane helix</keyword>
<evidence type="ECO:0000256" key="1">
    <source>
        <dbReference type="SAM" id="Phobius"/>
    </source>
</evidence>
<dbReference type="AlphaFoldDB" id="A0A2U1KXN9"/>
<evidence type="ECO:0000259" key="2">
    <source>
        <dbReference type="Pfam" id="PF09331"/>
    </source>
</evidence>
<dbReference type="InterPro" id="IPR015410">
    <property type="entry name" value="DUF1985"/>
</dbReference>
<dbReference type="EMBL" id="PKPP01013057">
    <property type="protein sequence ID" value="PWA41474.1"/>
    <property type="molecule type" value="Genomic_DNA"/>
</dbReference>
<evidence type="ECO:0000313" key="4">
    <source>
        <dbReference type="Proteomes" id="UP000245207"/>
    </source>
</evidence>
<keyword evidence="1" id="KW-0472">Membrane</keyword>
<sequence>MFVGIAQLHYCLCKLMQRSHLMRSFNGSNFQTIESSLHDTSGPVRSLLASLLFLISIKLLQSLVDLAGSERAAQTNVYGARLIRKLRVAKWAGQVGWVNGFGYIIESDIMTTITCMLFVSLASVLSMATLVRFPYSLENRYMLVSYGYLLLTIGVSLLQGTTQNDLTNSTNTPKSFHTRKEDNHLLVRTRSKTFTPFACPHLEQDFYTLCLSAPGLLPYDLAFNNCPYFVPGIYVLDVLILLVEARSLSRARQLFVYFERIRAANLAEEEELRAYVEEARQRIIEIDLYLFELGQVYGSTVAVHGRIMLRLARFQDVSRIVLYTRAADEARYNVDLLLQFIGIYTLFGQWLLSFVAICFRLLKGRECLHNSKVHVRSKVRYFSLIKTRLDEKRCTLFRSTCFRPWLDITYVDNDETLVHHMLEKQLNLDDKHYDMSLVYHVKGHLLHFERREFQLITGFRFGTPTLPGFRTGPFNFRDRVFPEKIGEHLKNIDLLSLIEDDEAFSKISDEDAIRVCLLLALDVIFMGRELISMVADPLVRMVDSIKTWNDFPWGEHIWRMLYDVILNVNSFQRDTFHKGLNMNPKFEPSYSLGGFILSFKIWILEASMQSARWWTKAPSVIPRAVAWSKKVPFEANVYFGELFPKGEKSNYELYPSRTESASESFRHSVKFFNWYVPRPAPVAEVGLVDEYFRKRSEARKKMLAEDAEESAENHTNLRTVSIMERVEIIQEMCGSLLKLPAEDQSLKGRVHKLESVIHIMTQKRRAGDTVQNVNKVEQKCSQDSKKGRVEFGSNVETNLANEHCTNLNDDFLDLFDGPIQQTQKYVVRDHHEPWQKAFGTGLQDVKVEDLYDVDVEQDEWVILDDCEKVDKHEAEIRRLGAVRDETLRVRHEEEKKFVGGGVMKLPHVKLGLNRSGAKNREYKYVLRPSMKEDVIPKHVIPTLETLKSHKNIRDLFMIELCRDVKPWTEDLNRSHNSINTIIIDRDFKEFIDSSWSPLFKFPWCNDIVVDRLFWESLAGLDNNRSGWLRDEHIDLWVMYMWHFRPNNADWCMVSCYFLTILLQGSMPLFYATNEVYDCAWVDVERLKLENETWTYEAGTLRPTSSSVTY</sequence>
<feature type="domain" description="DUF1985" evidence="2">
    <location>
        <begin position="424"/>
        <end position="561"/>
    </location>
</feature>
<dbReference type="Proteomes" id="UP000245207">
    <property type="component" value="Unassembled WGS sequence"/>
</dbReference>
<comment type="caution">
    <text evidence="3">The sequence shown here is derived from an EMBL/GenBank/DDBJ whole genome shotgun (WGS) entry which is preliminary data.</text>
</comment>
<gene>
    <name evidence="3" type="ORF">CTI12_AA553160</name>
</gene>
<dbReference type="OrthoDB" id="1930729at2759"/>
<organism evidence="3 4">
    <name type="scientific">Artemisia annua</name>
    <name type="common">Sweet wormwood</name>
    <dbReference type="NCBI Taxonomy" id="35608"/>
    <lineage>
        <taxon>Eukaryota</taxon>
        <taxon>Viridiplantae</taxon>
        <taxon>Streptophyta</taxon>
        <taxon>Embryophyta</taxon>
        <taxon>Tracheophyta</taxon>
        <taxon>Spermatophyta</taxon>
        <taxon>Magnoliopsida</taxon>
        <taxon>eudicotyledons</taxon>
        <taxon>Gunneridae</taxon>
        <taxon>Pentapetalae</taxon>
        <taxon>asterids</taxon>
        <taxon>campanulids</taxon>
        <taxon>Asterales</taxon>
        <taxon>Asteraceae</taxon>
        <taxon>Asteroideae</taxon>
        <taxon>Anthemideae</taxon>
        <taxon>Artemisiinae</taxon>
        <taxon>Artemisia</taxon>
    </lineage>
</organism>
<protein>
    <submittedName>
        <fullName evidence="3">Phospholipase-like protein</fullName>
    </submittedName>
</protein>
<keyword evidence="1" id="KW-0812">Transmembrane</keyword>
<feature type="transmembrane region" description="Helical" evidence="1">
    <location>
        <begin position="111"/>
        <end position="131"/>
    </location>
</feature>
<feature type="transmembrane region" description="Helical" evidence="1">
    <location>
        <begin position="143"/>
        <end position="161"/>
    </location>
</feature>
<dbReference type="PANTHER" id="PTHR48449:SF1">
    <property type="entry name" value="DUF1985 DOMAIN-CONTAINING PROTEIN"/>
    <property type="match status" value="1"/>
</dbReference>
<dbReference type="Pfam" id="PF09331">
    <property type="entry name" value="DUF1985"/>
    <property type="match status" value="1"/>
</dbReference>
<feature type="transmembrane region" description="Helical" evidence="1">
    <location>
        <begin position="228"/>
        <end position="245"/>
    </location>
</feature>